<protein>
    <recommendedName>
        <fullName evidence="1">MBG domain-containing protein</fullName>
    </recommendedName>
</protein>
<feature type="non-terminal residue" evidence="2">
    <location>
        <position position="1"/>
    </location>
</feature>
<dbReference type="EMBL" id="JAFJZZ010000020">
    <property type="protein sequence ID" value="MBN7774633.1"/>
    <property type="molecule type" value="Genomic_DNA"/>
</dbReference>
<reference evidence="2" key="1">
    <citation type="submission" date="2021-02" db="EMBL/GenBank/DDBJ databases">
        <title>Abyssanaerobacter marinus gen.nov., sp., nov, anaerobic bacterium isolated from the Onnuri vent field of Indian Ocean and suggestion of Mogibacteriaceae fam. nov., and proposal of reclassification of ambiguous this family's genus member.</title>
        <authorList>
            <person name="Kim Y.J."/>
            <person name="Yang J.-A."/>
        </authorList>
    </citation>
    <scope>NUCLEOTIDE SEQUENCE</scope>
    <source>
        <strain evidence="2">DSM 2634</strain>
    </source>
</reference>
<evidence type="ECO:0000313" key="3">
    <source>
        <dbReference type="Proteomes" id="UP000664545"/>
    </source>
</evidence>
<gene>
    <name evidence="2" type="ORF">JYB65_14820</name>
</gene>
<comment type="caution">
    <text evidence="2">The sequence shown here is derived from an EMBL/GenBank/DDBJ whole genome shotgun (WGS) entry which is preliminary data.</text>
</comment>
<keyword evidence="3" id="KW-1185">Reference proteome</keyword>
<feature type="domain" description="MBG" evidence="1">
    <location>
        <begin position="180"/>
        <end position="252"/>
    </location>
</feature>
<feature type="domain" description="MBG" evidence="1">
    <location>
        <begin position="340"/>
        <end position="370"/>
    </location>
</feature>
<evidence type="ECO:0000259" key="1">
    <source>
        <dbReference type="Pfam" id="PF18676"/>
    </source>
</evidence>
<dbReference type="RefSeq" id="WP_206583475.1">
    <property type="nucleotide sequence ID" value="NZ_JAFJZZ010000020.1"/>
</dbReference>
<feature type="domain" description="MBG" evidence="1">
    <location>
        <begin position="20"/>
        <end position="92"/>
    </location>
</feature>
<dbReference type="Pfam" id="PF18676">
    <property type="entry name" value="MBG_2"/>
    <property type="match status" value="3"/>
</dbReference>
<dbReference type="AlphaFoldDB" id="A0A939DCA6"/>
<accession>A0A939DCA6</accession>
<proteinExistence type="predicted"/>
<feature type="non-terminal residue" evidence="2">
    <location>
        <position position="372"/>
    </location>
</feature>
<sequence>KVGYATVTGNETVEITAKAVTITVDNASKGYGAADPTFTGTVEGLVAAGDLGAVTYSRTNSDVNDIGTYEDVITASYTANGNYNVTVAKGDFAITALPMSDVTAEGYAAPYDGIAHGITVSGAPDGATIEYSLDGTTNWTTTNPTYTDVTPATTVYYRVSKVGYATVTGNKTVEITAKAVTITVDNASKGYGAADPTFTGTVGELVAAGDLGTVTYSRTNSDVNDIGTYADVITANYTPNGNYNVTVVKGDFAITALPMSDVTASGYADEYDGAAHGITVSGAPDGATIEYSLDGTTNWTTANPTYTDVTAATTVYYRVSKVGYATVTGNETVEITAKAVTITVDNASKGYGAADPTFTGTVGELVAAGDLG</sequence>
<dbReference type="Proteomes" id="UP000664545">
    <property type="component" value="Unassembled WGS sequence"/>
</dbReference>
<evidence type="ECO:0000313" key="2">
    <source>
        <dbReference type="EMBL" id="MBN7774633.1"/>
    </source>
</evidence>
<organism evidence="2 3">
    <name type="scientific">Clostridium aminobutyricum</name>
    <dbReference type="NCBI Taxonomy" id="33953"/>
    <lineage>
        <taxon>Bacteria</taxon>
        <taxon>Bacillati</taxon>
        <taxon>Bacillota</taxon>
        <taxon>Clostridia</taxon>
        <taxon>Eubacteriales</taxon>
        <taxon>Clostridiaceae</taxon>
        <taxon>Clostridium</taxon>
    </lineage>
</organism>
<dbReference type="InterPro" id="IPR041286">
    <property type="entry name" value="MBG_2"/>
</dbReference>
<name>A0A939DCA6_CLOAM</name>